<sequence length="96" mass="10254">MGSDIKVTFSALETASADTAATTARITSQLEDLRRQLAPMVATWTGDAAATYRASQQKWDTSAAELTTTLGTIGRLVGQAGQNYRATEQANRARFA</sequence>
<dbReference type="RefSeq" id="WP_179761827.1">
    <property type="nucleotide sequence ID" value="NZ_BAAAJZ010000003.1"/>
</dbReference>
<evidence type="ECO:0000313" key="3">
    <source>
        <dbReference type="Proteomes" id="UP000549695"/>
    </source>
</evidence>
<dbReference type="GeneID" id="98053588"/>
<organism evidence="2 3">
    <name type="scientific">Pseudonocardia alni</name>
    <name type="common">Amycolata alni</name>
    <dbReference type="NCBI Taxonomy" id="33907"/>
    <lineage>
        <taxon>Bacteria</taxon>
        <taxon>Bacillati</taxon>
        <taxon>Actinomycetota</taxon>
        <taxon>Actinomycetes</taxon>
        <taxon>Pseudonocardiales</taxon>
        <taxon>Pseudonocardiaceae</taxon>
        <taxon>Pseudonocardia</taxon>
    </lineage>
</organism>
<gene>
    <name evidence="2" type="ORF">HDA37_003885</name>
</gene>
<proteinExistence type="inferred from homology"/>
<evidence type="ECO:0000313" key="2">
    <source>
        <dbReference type="EMBL" id="NYG03600.1"/>
    </source>
</evidence>
<reference evidence="2 3" key="1">
    <citation type="submission" date="2020-07" db="EMBL/GenBank/DDBJ databases">
        <title>Sequencing the genomes of 1000 actinobacteria strains.</title>
        <authorList>
            <person name="Klenk H.-P."/>
        </authorList>
    </citation>
    <scope>NUCLEOTIDE SEQUENCE [LARGE SCALE GENOMIC DNA]</scope>
    <source>
        <strain evidence="2 3">DSM 44749</strain>
    </source>
</reference>
<accession>A0A852W542</accession>
<dbReference type="AlphaFoldDB" id="A0A852W542"/>
<evidence type="ECO:0000256" key="1">
    <source>
        <dbReference type="RuleBase" id="RU362001"/>
    </source>
</evidence>
<dbReference type="NCBIfam" id="TIGR03930">
    <property type="entry name" value="WXG100_ESAT6"/>
    <property type="match status" value="1"/>
</dbReference>
<dbReference type="InterPro" id="IPR010310">
    <property type="entry name" value="T7SS_ESAT-6-like"/>
</dbReference>
<dbReference type="Gene3D" id="1.10.287.1060">
    <property type="entry name" value="ESAT-6-like"/>
    <property type="match status" value="1"/>
</dbReference>
<keyword evidence="3" id="KW-1185">Reference proteome</keyword>
<name>A0A852W542_PSEA5</name>
<dbReference type="SUPFAM" id="SSF140453">
    <property type="entry name" value="EsxAB dimer-like"/>
    <property type="match status" value="1"/>
</dbReference>
<protein>
    <recommendedName>
        <fullName evidence="1">ESAT-6-like protein</fullName>
    </recommendedName>
</protein>
<dbReference type="EMBL" id="JACCCZ010000001">
    <property type="protein sequence ID" value="NYG03600.1"/>
    <property type="molecule type" value="Genomic_DNA"/>
</dbReference>
<comment type="caution">
    <text evidence="2">The sequence shown here is derived from an EMBL/GenBank/DDBJ whole genome shotgun (WGS) entry which is preliminary data.</text>
</comment>
<dbReference type="Pfam" id="PF06013">
    <property type="entry name" value="WXG100"/>
    <property type="match status" value="1"/>
</dbReference>
<comment type="similarity">
    <text evidence="1">Belongs to the WXG100 family.</text>
</comment>
<dbReference type="Proteomes" id="UP000549695">
    <property type="component" value="Unassembled WGS sequence"/>
</dbReference>
<dbReference type="InterPro" id="IPR036689">
    <property type="entry name" value="ESAT-6-like_sf"/>
</dbReference>